<organism evidence="2 3">
    <name type="scientific">Pseudochrobactrum saccharolyticum</name>
    <dbReference type="NCBI Taxonomy" id="354352"/>
    <lineage>
        <taxon>Bacteria</taxon>
        <taxon>Pseudomonadati</taxon>
        <taxon>Pseudomonadota</taxon>
        <taxon>Alphaproteobacteria</taxon>
        <taxon>Hyphomicrobiales</taxon>
        <taxon>Brucellaceae</taxon>
        <taxon>Pseudochrobactrum</taxon>
    </lineage>
</organism>
<name>A0A7W8EQ91_9HYPH</name>
<sequence length="61" mass="6936">MKAPSKRLIHTLPVQLELPLSGDTTLRTCGIYWWEKGDGNRLKPANSNDPFALDDNYSDQF</sequence>
<keyword evidence="3" id="KW-1185">Reference proteome</keyword>
<reference evidence="2 3" key="1">
    <citation type="submission" date="2020-08" db="EMBL/GenBank/DDBJ databases">
        <title>Genomic Encyclopedia of Type Strains, Phase IV (KMG-IV): sequencing the most valuable type-strain genomes for metagenomic binning, comparative biology and taxonomic classification.</title>
        <authorList>
            <person name="Goeker M."/>
        </authorList>
    </citation>
    <scope>NUCLEOTIDE SEQUENCE [LARGE SCALE GENOMIC DNA]</scope>
    <source>
        <strain evidence="2 3">DSM 25620</strain>
    </source>
</reference>
<proteinExistence type="predicted"/>
<evidence type="ECO:0000313" key="2">
    <source>
        <dbReference type="EMBL" id="MBB5091408.1"/>
    </source>
</evidence>
<accession>A0A7W8EQ91</accession>
<feature type="region of interest" description="Disordered" evidence="1">
    <location>
        <begin position="38"/>
        <end position="61"/>
    </location>
</feature>
<dbReference type="EMBL" id="JACHIL010000003">
    <property type="protein sequence ID" value="MBB5091408.1"/>
    <property type="molecule type" value="Genomic_DNA"/>
</dbReference>
<protein>
    <submittedName>
        <fullName evidence="2">Uncharacterized protein</fullName>
    </submittedName>
</protein>
<evidence type="ECO:0000313" key="3">
    <source>
        <dbReference type="Proteomes" id="UP000531231"/>
    </source>
</evidence>
<gene>
    <name evidence="2" type="ORF">HNQ68_001949</name>
</gene>
<dbReference type="AlphaFoldDB" id="A0A7W8EQ91"/>
<dbReference type="Proteomes" id="UP000531231">
    <property type="component" value="Unassembled WGS sequence"/>
</dbReference>
<comment type="caution">
    <text evidence="2">The sequence shown here is derived from an EMBL/GenBank/DDBJ whole genome shotgun (WGS) entry which is preliminary data.</text>
</comment>
<evidence type="ECO:0000256" key="1">
    <source>
        <dbReference type="SAM" id="MobiDB-lite"/>
    </source>
</evidence>